<dbReference type="PANTHER" id="PTHR31840:SF1">
    <property type="entry name" value="COILED-COIL DOMAIN-CONTAINING PROTEIN 97"/>
    <property type="match status" value="1"/>
</dbReference>
<dbReference type="PANTHER" id="PTHR31840">
    <property type="entry name" value="COILED-COIL DOMAIN-CONTAINING PROTEIN 97"/>
    <property type="match status" value="1"/>
</dbReference>
<feature type="region of interest" description="Disordered" evidence="1">
    <location>
        <begin position="102"/>
        <end position="175"/>
    </location>
</feature>
<sequence length="281" mass="32002">MPSSPHAPLDESAVQPAAAPPVNTRKTEIAIRNRRLIYLQNNEEYFTRTDHAFSLPTLYDQLVSRFMTGRDRRDHAADPAAQAKFSEILARDLERGEDRLEQLRKQRGDSTADDSEDEMDIEEIEDENGNIIRPSRRALASTSLHSMSSVANHTTDEHPPETETEDPDAPPDAEPLDADILLQADANGEFTTINSREEAWEIWREILSRRFLRGDDEDFDYDSVDRPGGAGDPHHLIEVEIERDGWEEYFDGEEADVYVERDGKMYLGERVLEGETGIQDF</sequence>
<dbReference type="InterPro" id="IPR040233">
    <property type="entry name" value="CCD97-like_C"/>
</dbReference>
<evidence type="ECO:0000256" key="1">
    <source>
        <dbReference type="SAM" id="MobiDB-lite"/>
    </source>
</evidence>
<name>A0AAD6IZ92_DREDA</name>
<dbReference type="Proteomes" id="UP001221413">
    <property type="component" value="Unassembled WGS sequence"/>
</dbReference>
<accession>A0AAD6IZ92</accession>
<evidence type="ECO:0000313" key="4">
    <source>
        <dbReference type="Proteomes" id="UP001221413"/>
    </source>
</evidence>
<evidence type="ECO:0000259" key="2">
    <source>
        <dbReference type="Pfam" id="PF09747"/>
    </source>
</evidence>
<reference evidence="3" key="1">
    <citation type="submission" date="2023-01" db="EMBL/GenBank/DDBJ databases">
        <title>The chitinases involved in constricting ring structure development in the nematode-trapping fungus Drechslerella dactyloides.</title>
        <authorList>
            <person name="Wang R."/>
            <person name="Zhang L."/>
            <person name="Tang P."/>
            <person name="Li S."/>
            <person name="Liang L."/>
        </authorList>
    </citation>
    <scope>NUCLEOTIDE SEQUENCE</scope>
    <source>
        <strain evidence="3">YMF1.00031</strain>
    </source>
</reference>
<gene>
    <name evidence="3" type="ORF">Dda_4918</name>
</gene>
<comment type="caution">
    <text evidence="3">The sequence shown here is derived from an EMBL/GenBank/DDBJ whole genome shotgun (WGS) entry which is preliminary data.</text>
</comment>
<keyword evidence="4" id="KW-1185">Reference proteome</keyword>
<protein>
    <recommendedName>
        <fullName evidence="2">CCD97-like C-terminal domain-containing protein</fullName>
    </recommendedName>
</protein>
<feature type="compositionally biased region" description="Polar residues" evidence="1">
    <location>
        <begin position="140"/>
        <end position="153"/>
    </location>
</feature>
<evidence type="ECO:0000313" key="3">
    <source>
        <dbReference type="EMBL" id="KAJ6260689.1"/>
    </source>
</evidence>
<feature type="compositionally biased region" description="Acidic residues" evidence="1">
    <location>
        <begin position="111"/>
        <end position="128"/>
    </location>
</feature>
<organism evidence="3 4">
    <name type="scientific">Drechslerella dactyloides</name>
    <name type="common">Nematode-trapping fungus</name>
    <name type="synonym">Arthrobotrys dactyloides</name>
    <dbReference type="NCBI Taxonomy" id="74499"/>
    <lineage>
        <taxon>Eukaryota</taxon>
        <taxon>Fungi</taxon>
        <taxon>Dikarya</taxon>
        <taxon>Ascomycota</taxon>
        <taxon>Pezizomycotina</taxon>
        <taxon>Orbiliomycetes</taxon>
        <taxon>Orbiliales</taxon>
        <taxon>Orbiliaceae</taxon>
        <taxon>Drechslerella</taxon>
    </lineage>
</organism>
<feature type="domain" description="CCD97-like C-terminal" evidence="2">
    <location>
        <begin position="33"/>
        <end position="253"/>
    </location>
</feature>
<dbReference type="InterPro" id="IPR018613">
    <property type="entry name" value="Ccdc97-like"/>
</dbReference>
<feature type="compositionally biased region" description="Acidic residues" evidence="1">
    <location>
        <begin position="162"/>
        <end position="175"/>
    </location>
</feature>
<dbReference type="AlphaFoldDB" id="A0AAD6IZ92"/>
<proteinExistence type="predicted"/>
<feature type="region of interest" description="Disordered" evidence="1">
    <location>
        <begin position="1"/>
        <end position="25"/>
    </location>
</feature>
<dbReference type="EMBL" id="JAQGDS010000005">
    <property type="protein sequence ID" value="KAJ6260689.1"/>
    <property type="molecule type" value="Genomic_DNA"/>
</dbReference>
<dbReference type="Pfam" id="PF09747">
    <property type="entry name" value="CCD97-like_C"/>
    <property type="match status" value="1"/>
</dbReference>